<name>A0AAW1QW75_9CHLO</name>
<evidence type="ECO:0000256" key="1">
    <source>
        <dbReference type="SAM" id="MobiDB-lite"/>
    </source>
</evidence>
<sequence>MPQIRLPGAPSIERHSVPLARAQRCLSGRSASATYASSKSSGSNRLAKAREIKEKQRLLLEEATRLALEVESDEELAELDSIFNSPLPTDATHRVQDGAVGSASIPEGYGALSQAAMDMLHEAGVDETFSAEGLPSPSFPGTYFHPPGHIWDWSKDELVSDPAEAMPDSPADVEGDSPDGRLERWLEANASQPDPEAELPFGEDEATPGDDEPFTTSPAHEFPADVVEVLEMLEGGGTLPAEEHGRQPEDGAAFVARMDKLVARYEAQFLKKSQQKISSEEIKELDSNGWRSQSPISFDDITEVIPAPTIPAEAEAKHERLQWILLKLRRAHMSGKVDAALRSLATDDLIAHSVTYEDPIATSDDLPDLLQCHTTLSQAGVEVELEDIWAAMDTHSDPAWSVVIQQYLHIPYPDWFLEQKALEQQQEPAVDPDWVPLEPEEEERLTELLTRVQVPQQQMAAQDAADRRDLLRRAAYHVHLSMSVATLQEDDPPASSSSRTRGAITDEQQQEDPPIQPTPAVISSAAALKQEDSDGTAGDDDDEAAMSGFPQINLYSAWGFPNPHDEANGAADIGNANEDGGGSDDDGISGNIAEPSNTAAELSFNDGELDPEIWLSPQEQQRVAAFAAEDKIHESKRSRTARDKGPGGQNQPAKDPLLAGSLPKPRDGQELAFQGILQRPGRRWQTGECFTVTQTVVYAIDMELGQVHDINCSWEELQGGYSNEKEMFELYEHLAGLHDANEFQNEEEN</sequence>
<protein>
    <submittedName>
        <fullName evidence="2">Uncharacterized protein</fullName>
    </submittedName>
</protein>
<dbReference type="Proteomes" id="UP001438707">
    <property type="component" value="Unassembled WGS sequence"/>
</dbReference>
<feature type="compositionally biased region" description="Acidic residues" evidence="1">
    <location>
        <begin position="195"/>
        <end position="213"/>
    </location>
</feature>
<organism evidence="2 3">
    <name type="scientific">Apatococcus lobatus</name>
    <dbReference type="NCBI Taxonomy" id="904363"/>
    <lineage>
        <taxon>Eukaryota</taxon>
        <taxon>Viridiplantae</taxon>
        <taxon>Chlorophyta</taxon>
        <taxon>core chlorophytes</taxon>
        <taxon>Trebouxiophyceae</taxon>
        <taxon>Chlorellales</taxon>
        <taxon>Chlorellaceae</taxon>
        <taxon>Apatococcus</taxon>
    </lineage>
</organism>
<gene>
    <name evidence="2" type="ORF">WJX74_002107</name>
</gene>
<evidence type="ECO:0000313" key="2">
    <source>
        <dbReference type="EMBL" id="KAK9825732.1"/>
    </source>
</evidence>
<feature type="region of interest" description="Disordered" evidence="1">
    <location>
        <begin position="190"/>
        <end position="219"/>
    </location>
</feature>
<comment type="caution">
    <text evidence="2">The sequence shown here is derived from an EMBL/GenBank/DDBJ whole genome shotgun (WGS) entry which is preliminary data.</text>
</comment>
<proteinExistence type="predicted"/>
<feature type="compositionally biased region" description="Basic and acidic residues" evidence="1">
    <location>
        <begin position="631"/>
        <end position="645"/>
    </location>
</feature>
<feature type="compositionally biased region" description="Acidic residues" evidence="1">
    <location>
        <begin position="533"/>
        <end position="544"/>
    </location>
</feature>
<feature type="region of interest" description="Disordered" evidence="1">
    <location>
        <begin position="484"/>
        <end position="594"/>
    </location>
</feature>
<dbReference type="EMBL" id="JALJOS010000023">
    <property type="protein sequence ID" value="KAK9825732.1"/>
    <property type="molecule type" value="Genomic_DNA"/>
</dbReference>
<feature type="region of interest" description="Disordered" evidence="1">
    <location>
        <begin position="631"/>
        <end position="666"/>
    </location>
</feature>
<accession>A0AAW1QW75</accession>
<evidence type="ECO:0000313" key="3">
    <source>
        <dbReference type="Proteomes" id="UP001438707"/>
    </source>
</evidence>
<keyword evidence="3" id="KW-1185">Reference proteome</keyword>
<dbReference type="AlphaFoldDB" id="A0AAW1QW75"/>
<reference evidence="2 3" key="1">
    <citation type="journal article" date="2024" name="Nat. Commun.">
        <title>Phylogenomics reveals the evolutionary origins of lichenization in chlorophyte algae.</title>
        <authorList>
            <person name="Puginier C."/>
            <person name="Libourel C."/>
            <person name="Otte J."/>
            <person name="Skaloud P."/>
            <person name="Haon M."/>
            <person name="Grisel S."/>
            <person name="Petersen M."/>
            <person name="Berrin J.G."/>
            <person name="Delaux P.M."/>
            <person name="Dal Grande F."/>
            <person name="Keller J."/>
        </authorList>
    </citation>
    <scope>NUCLEOTIDE SEQUENCE [LARGE SCALE GENOMIC DNA]</scope>
    <source>
        <strain evidence="2 3">SAG 2145</strain>
    </source>
</reference>